<reference evidence="1" key="1">
    <citation type="submission" date="2012-11" db="EMBL/GenBank/DDBJ databases">
        <title>Permanent draft genomes of Rhodopirellula europaea strain SH398 and 6C.</title>
        <authorList>
            <person name="Richter M."/>
            <person name="Richter-Heitmann T."/>
            <person name="Frank C."/>
            <person name="Harder J."/>
            <person name="Glockner F.O."/>
        </authorList>
    </citation>
    <scope>NUCLEOTIDE SEQUENCE</scope>
    <source>
        <strain evidence="1">6C</strain>
    </source>
</reference>
<reference evidence="1" key="2">
    <citation type="journal article" date="2013" name="Mar. Genomics">
        <title>Expression of sulfatases in Rhodopirellula baltica and the diversity of sulfatases in the genus Rhodopirellula.</title>
        <authorList>
            <person name="Wegner C.E."/>
            <person name="Richter-Heitmann T."/>
            <person name="Klindworth A."/>
            <person name="Klockow C."/>
            <person name="Richter M."/>
            <person name="Achstetter T."/>
            <person name="Glockner F.O."/>
            <person name="Harder J."/>
        </authorList>
    </citation>
    <scope>NUCLEOTIDE SEQUENCE [LARGE SCALE GENOMIC DNA]</scope>
    <source>
        <strain evidence="1">6C</strain>
    </source>
</reference>
<protein>
    <submittedName>
        <fullName evidence="1">Uncharacterized protein</fullName>
    </submittedName>
</protein>
<evidence type="ECO:0000313" key="2">
    <source>
        <dbReference type="Proteomes" id="UP000011529"/>
    </source>
</evidence>
<dbReference type="AlphaFoldDB" id="M2AUY0"/>
<keyword evidence="2" id="KW-1185">Reference proteome</keyword>
<organism evidence="1 2">
    <name type="scientific">Rhodopirellula europaea 6C</name>
    <dbReference type="NCBI Taxonomy" id="1263867"/>
    <lineage>
        <taxon>Bacteria</taxon>
        <taxon>Pseudomonadati</taxon>
        <taxon>Planctomycetota</taxon>
        <taxon>Planctomycetia</taxon>
        <taxon>Pirellulales</taxon>
        <taxon>Pirellulaceae</taxon>
        <taxon>Rhodopirellula</taxon>
    </lineage>
</organism>
<dbReference type="PATRIC" id="fig|1263867.3.peg.3050"/>
<name>M2AUY0_9BACT</name>
<sequence>MQKKFLHKLRVEMMACFDKQKNYVSCCQFEAAFLGAGHRWVHPLRARR</sequence>
<gene>
    <name evidence="1" type="ORF">RE6C_02852</name>
</gene>
<proteinExistence type="predicted"/>
<comment type="caution">
    <text evidence="1">The sequence shown here is derived from an EMBL/GenBank/DDBJ whole genome shotgun (WGS) entry which is preliminary data.</text>
</comment>
<dbReference type="Proteomes" id="UP000011529">
    <property type="component" value="Unassembled WGS sequence"/>
</dbReference>
<dbReference type="EMBL" id="ANMO01000120">
    <property type="protein sequence ID" value="EMB16487.1"/>
    <property type="molecule type" value="Genomic_DNA"/>
</dbReference>
<evidence type="ECO:0000313" key="1">
    <source>
        <dbReference type="EMBL" id="EMB16487.1"/>
    </source>
</evidence>
<accession>M2AUY0</accession>